<keyword evidence="1" id="KW-1133">Transmembrane helix</keyword>
<dbReference type="AlphaFoldDB" id="U1MR03"/>
<sequence length="71" mass="7041">MPAGFAVVLAVVVAAVVLALVGIAMSIRGTGSTPTRGGWLALLSGLVALCCGVTLFVSVLGGLMDDQPGLW</sequence>
<evidence type="ECO:0000313" key="3">
    <source>
        <dbReference type="Proteomes" id="UP000016462"/>
    </source>
</evidence>
<keyword evidence="3" id="KW-1185">Reference proteome</keyword>
<gene>
    <name evidence="2" type="ORF">L332_07760</name>
</gene>
<accession>U1MR03</accession>
<proteinExistence type="predicted"/>
<organism evidence="2 3">
    <name type="scientific">Agrococcus pavilionensis RW1</name>
    <dbReference type="NCBI Taxonomy" id="1330458"/>
    <lineage>
        <taxon>Bacteria</taxon>
        <taxon>Bacillati</taxon>
        <taxon>Actinomycetota</taxon>
        <taxon>Actinomycetes</taxon>
        <taxon>Micrococcales</taxon>
        <taxon>Microbacteriaceae</taxon>
        <taxon>Agrococcus</taxon>
    </lineage>
</organism>
<feature type="transmembrane region" description="Helical" evidence="1">
    <location>
        <begin position="6"/>
        <end position="27"/>
    </location>
</feature>
<keyword evidence="1" id="KW-0472">Membrane</keyword>
<dbReference type="RefSeq" id="WP_021010418.1">
    <property type="nucleotide sequence ID" value="NZ_ASHR01000023.1"/>
</dbReference>
<keyword evidence="1" id="KW-0812">Transmembrane</keyword>
<feature type="transmembrane region" description="Helical" evidence="1">
    <location>
        <begin position="39"/>
        <end position="64"/>
    </location>
</feature>
<name>U1MR03_9MICO</name>
<dbReference type="OrthoDB" id="9941070at2"/>
<evidence type="ECO:0000313" key="2">
    <source>
        <dbReference type="EMBL" id="ERG64346.1"/>
    </source>
</evidence>
<reference evidence="2 3" key="1">
    <citation type="journal article" date="2013" name="Genome Announc.">
        <title>First draft genome sequence from a member of the genus agrococcus, isolated from modern microbialites.</title>
        <authorList>
            <person name="White R.A.III."/>
            <person name="Grassa C.J."/>
            <person name="Suttle C.A."/>
        </authorList>
    </citation>
    <scope>NUCLEOTIDE SEQUENCE [LARGE SCALE GENOMIC DNA]</scope>
    <source>
        <strain evidence="2 3">RW1</strain>
    </source>
</reference>
<dbReference type="EMBL" id="ASHR01000023">
    <property type="protein sequence ID" value="ERG64346.1"/>
    <property type="molecule type" value="Genomic_DNA"/>
</dbReference>
<evidence type="ECO:0000256" key="1">
    <source>
        <dbReference type="SAM" id="Phobius"/>
    </source>
</evidence>
<dbReference type="Proteomes" id="UP000016462">
    <property type="component" value="Unassembled WGS sequence"/>
</dbReference>
<comment type="caution">
    <text evidence="2">The sequence shown here is derived from an EMBL/GenBank/DDBJ whole genome shotgun (WGS) entry which is preliminary data.</text>
</comment>
<protein>
    <submittedName>
        <fullName evidence="2">Uncharacterized protein</fullName>
    </submittedName>
</protein>